<evidence type="ECO:0000256" key="5">
    <source>
        <dbReference type="PROSITE-ProRule" id="PRU00035"/>
    </source>
</evidence>
<keyword evidence="1" id="KW-0479">Metal-binding</keyword>
<feature type="compositionally biased region" description="Polar residues" evidence="7">
    <location>
        <begin position="1"/>
        <end position="29"/>
    </location>
</feature>
<feature type="region of interest" description="Disordered" evidence="7">
    <location>
        <begin position="1"/>
        <end position="40"/>
    </location>
</feature>
<dbReference type="Pfam" id="PF00439">
    <property type="entry name" value="Bromodomain"/>
    <property type="match status" value="1"/>
</dbReference>
<evidence type="ECO:0000256" key="7">
    <source>
        <dbReference type="SAM" id="MobiDB-lite"/>
    </source>
</evidence>
<accession>A0ABM0MQA1</accession>
<dbReference type="CDD" id="cd15538">
    <property type="entry name" value="PHD_PRKCBP1"/>
    <property type="match status" value="1"/>
</dbReference>
<dbReference type="InterPro" id="IPR059153">
    <property type="entry name" value="NSD_PHD-1st"/>
</dbReference>
<protein>
    <submittedName>
        <fullName evidence="11">Protein kinase C-binding protein 1-like</fullName>
    </submittedName>
</protein>
<dbReference type="PANTHER" id="PTHR46453:SF5">
    <property type="entry name" value="PROTEIN KINASE C-BINDING PROTEIN 1 ISOFORM X1"/>
    <property type="match status" value="1"/>
</dbReference>
<dbReference type="InterPro" id="IPR011011">
    <property type="entry name" value="Znf_FYVE_PHD"/>
</dbReference>
<dbReference type="SUPFAM" id="SSF57903">
    <property type="entry name" value="FYVE/PHD zinc finger"/>
    <property type="match status" value="1"/>
</dbReference>
<gene>
    <name evidence="11" type="primary">LOC102801300</name>
</gene>
<keyword evidence="2 6" id="KW-0863">Zinc-finger</keyword>
<dbReference type="PROSITE" id="PS50016">
    <property type="entry name" value="ZF_PHD_2"/>
    <property type="match status" value="1"/>
</dbReference>
<dbReference type="PROSITE" id="PS01359">
    <property type="entry name" value="ZF_PHD_1"/>
    <property type="match status" value="1"/>
</dbReference>
<keyword evidence="4 5" id="KW-0103">Bromodomain</keyword>
<evidence type="ECO:0000256" key="6">
    <source>
        <dbReference type="PROSITE-ProRule" id="PRU00146"/>
    </source>
</evidence>
<dbReference type="PANTHER" id="PTHR46453">
    <property type="entry name" value="PROTEIN KINASE C-BINDING PROTEIN 1"/>
    <property type="match status" value="1"/>
</dbReference>
<evidence type="ECO:0000259" key="8">
    <source>
        <dbReference type="PROSITE" id="PS50014"/>
    </source>
</evidence>
<name>A0ABM0MQA1_SACKO</name>
<dbReference type="InterPro" id="IPR044075">
    <property type="entry name" value="PRKCBP1_PHD"/>
</dbReference>
<dbReference type="PROSITE" id="PS50014">
    <property type="entry name" value="BROMODOMAIN_2"/>
    <property type="match status" value="1"/>
</dbReference>
<dbReference type="GeneID" id="102801300"/>
<dbReference type="SUPFAM" id="SSF47370">
    <property type="entry name" value="Bromodomain"/>
    <property type="match status" value="1"/>
</dbReference>
<organism evidence="10 11">
    <name type="scientific">Saccoglossus kowalevskii</name>
    <name type="common">Acorn worm</name>
    <dbReference type="NCBI Taxonomy" id="10224"/>
    <lineage>
        <taxon>Eukaryota</taxon>
        <taxon>Metazoa</taxon>
        <taxon>Hemichordata</taxon>
        <taxon>Enteropneusta</taxon>
        <taxon>Harrimaniidae</taxon>
        <taxon>Saccoglossus</taxon>
    </lineage>
</organism>
<evidence type="ECO:0000256" key="3">
    <source>
        <dbReference type="ARBA" id="ARBA00022833"/>
    </source>
</evidence>
<dbReference type="InterPro" id="IPR001487">
    <property type="entry name" value="Bromodomain"/>
</dbReference>
<feature type="region of interest" description="Disordered" evidence="7">
    <location>
        <begin position="72"/>
        <end position="101"/>
    </location>
</feature>
<dbReference type="RefSeq" id="XP_006822192.1">
    <property type="nucleotide sequence ID" value="XM_006822129.1"/>
</dbReference>
<dbReference type="Gene3D" id="3.30.40.10">
    <property type="entry name" value="Zinc/RING finger domain, C3HC4 (zinc finger)"/>
    <property type="match status" value="1"/>
</dbReference>
<evidence type="ECO:0000313" key="10">
    <source>
        <dbReference type="Proteomes" id="UP000694865"/>
    </source>
</evidence>
<evidence type="ECO:0000256" key="4">
    <source>
        <dbReference type="ARBA" id="ARBA00023117"/>
    </source>
</evidence>
<sequence>MMASVSSTTQGEVSNPVESSTPVSSQSNLDMPLALRKSPRATAGIKKEPIITVEKMEAALYASKKESQIKTANKRKLSMYSPTPSNTSSKEDETLPPVIKKKKNPIPKSVRELDSRNDFYCWICHKEGSVICCEVCPRVYHVRCLKLSIEPEGDWFCPECEVIINKDMKFLWKVTKAECVDTQSESLSKLSCDQFCRLLMFALQRMKHGGSEPFHKPVQLDQHPDYPEFVFYPMDLSTLEKASHFCASIPLVSLPEDIAAQHRHGSGTVTLHFDFQV</sequence>
<dbReference type="InterPro" id="IPR019786">
    <property type="entry name" value="Zinc_finger_PHD-type_CS"/>
</dbReference>
<feature type="domain" description="Bromo" evidence="8">
    <location>
        <begin position="206"/>
        <end position="277"/>
    </location>
</feature>
<dbReference type="Pfam" id="PF23011">
    <property type="entry name" value="PHD-1st_NSD"/>
    <property type="match status" value="1"/>
</dbReference>
<keyword evidence="3" id="KW-0862">Zinc</keyword>
<evidence type="ECO:0000313" key="11">
    <source>
        <dbReference type="RefSeq" id="XP_006822192.1"/>
    </source>
</evidence>
<dbReference type="Gene3D" id="1.20.920.10">
    <property type="entry name" value="Bromodomain-like"/>
    <property type="match status" value="1"/>
</dbReference>
<dbReference type="InterPro" id="IPR036427">
    <property type="entry name" value="Bromodomain-like_sf"/>
</dbReference>
<evidence type="ECO:0000256" key="2">
    <source>
        <dbReference type="ARBA" id="ARBA00022771"/>
    </source>
</evidence>
<feature type="domain" description="PHD-type" evidence="9">
    <location>
        <begin position="118"/>
        <end position="163"/>
    </location>
</feature>
<dbReference type="InterPro" id="IPR019787">
    <property type="entry name" value="Znf_PHD-finger"/>
</dbReference>
<dbReference type="InterPro" id="IPR013083">
    <property type="entry name" value="Znf_RING/FYVE/PHD"/>
</dbReference>
<keyword evidence="10" id="KW-1185">Reference proteome</keyword>
<evidence type="ECO:0000259" key="9">
    <source>
        <dbReference type="PROSITE" id="PS50016"/>
    </source>
</evidence>
<proteinExistence type="predicted"/>
<dbReference type="InterPro" id="IPR001965">
    <property type="entry name" value="Znf_PHD"/>
</dbReference>
<dbReference type="SMART" id="SM00249">
    <property type="entry name" value="PHD"/>
    <property type="match status" value="1"/>
</dbReference>
<evidence type="ECO:0000256" key="1">
    <source>
        <dbReference type="ARBA" id="ARBA00022723"/>
    </source>
</evidence>
<reference evidence="11" key="1">
    <citation type="submission" date="2025-08" db="UniProtKB">
        <authorList>
            <consortium name="RefSeq"/>
        </authorList>
    </citation>
    <scope>IDENTIFICATION</scope>
    <source>
        <tissue evidence="11">Testes</tissue>
    </source>
</reference>
<dbReference type="Proteomes" id="UP000694865">
    <property type="component" value="Unplaced"/>
</dbReference>